<dbReference type="InterPro" id="IPR004843">
    <property type="entry name" value="Calcineurin-like_PHP"/>
</dbReference>
<evidence type="ECO:0000313" key="2">
    <source>
        <dbReference type="Proteomes" id="UP000188246"/>
    </source>
</evidence>
<dbReference type="STRING" id="633807.BW732_03830"/>
<dbReference type="Gene3D" id="3.60.21.10">
    <property type="match status" value="1"/>
</dbReference>
<dbReference type="Pfam" id="PF00149">
    <property type="entry name" value="Metallophos"/>
    <property type="match status" value="1"/>
</dbReference>
<dbReference type="GO" id="GO:0016787">
    <property type="term" value="F:hydrolase activity"/>
    <property type="evidence" value="ECO:0007669"/>
    <property type="project" value="InterPro"/>
</dbReference>
<evidence type="ECO:0000313" key="1">
    <source>
        <dbReference type="EMBL" id="AQP53452.1"/>
    </source>
</evidence>
<dbReference type="InterPro" id="IPR029052">
    <property type="entry name" value="Metallo-depent_PP-like"/>
</dbReference>
<dbReference type="OrthoDB" id="113290at2"/>
<sequence>MTVRIGILSDQHINVNGIDSLMKLANYGDFLVDLALTQQLNYLVLLGDISWDKKQIDWLLDHLTKKLTGYCELRYVLGNHDLSQNYTLDEFLYPQDSRHLSVSPIVTHDKAFVGFDGFFDFSWSGLPPSQMNQERVLRYANERYFSDGSKLTRDDYQFIVNQQLTTFETQVNSLLGKGIKTIAVGMHFVPHAAFLKPVDSDQTAFKNAYMGSEKYGTAIEHFNGLVTDVYFGHTHRRLGHQLINDVTYHCVPVGIQRSWTLHGFKETDLVAQTRQTLQIIEWNS</sequence>
<accession>A0A1Q2D4W5</accession>
<gene>
    <name evidence="1" type="ORF">BW732_03830</name>
</gene>
<protein>
    <submittedName>
        <fullName evidence="1">Uncharacterized protein</fullName>
    </submittedName>
</protein>
<dbReference type="RefSeq" id="WP_077275542.1">
    <property type="nucleotide sequence ID" value="NZ_CP019609.1"/>
</dbReference>
<name>A0A1Q2D4W5_9ENTE</name>
<dbReference type="Proteomes" id="UP000188246">
    <property type="component" value="Chromosome"/>
</dbReference>
<reference evidence="1 2" key="1">
    <citation type="journal article" date="2010" name="Int. J. Syst. Evol. Microbiol.">
        <title>Vagococcus penaei sp. nov., isolated from spoilage microbiota of cooked shrimp (Penaeus vannamei).</title>
        <authorList>
            <person name="Jaffres E."/>
            <person name="Prevost H."/>
            <person name="Rossero A."/>
            <person name="Joffraud J.J."/>
            <person name="Dousset X."/>
        </authorList>
    </citation>
    <scope>NUCLEOTIDE SEQUENCE [LARGE SCALE GENOMIC DNA]</scope>
    <source>
        <strain evidence="1 2">CD276</strain>
    </source>
</reference>
<organism evidence="1 2">
    <name type="scientific">Vagococcus penaei</name>
    <dbReference type="NCBI Taxonomy" id="633807"/>
    <lineage>
        <taxon>Bacteria</taxon>
        <taxon>Bacillati</taxon>
        <taxon>Bacillota</taxon>
        <taxon>Bacilli</taxon>
        <taxon>Lactobacillales</taxon>
        <taxon>Enterococcaceae</taxon>
        <taxon>Vagococcus</taxon>
    </lineage>
</organism>
<dbReference type="KEGG" id="vpi:BW732_03830"/>
<dbReference type="AlphaFoldDB" id="A0A1Q2D4W5"/>
<dbReference type="SUPFAM" id="SSF56300">
    <property type="entry name" value="Metallo-dependent phosphatases"/>
    <property type="match status" value="1"/>
</dbReference>
<dbReference type="EMBL" id="CP019609">
    <property type="protein sequence ID" value="AQP53452.1"/>
    <property type="molecule type" value="Genomic_DNA"/>
</dbReference>
<proteinExistence type="predicted"/>
<keyword evidence="2" id="KW-1185">Reference proteome</keyword>